<dbReference type="KEGG" id="cam:101488944"/>
<dbReference type="InterPro" id="IPR055231">
    <property type="entry name" value="2AA_helical"/>
</dbReference>
<dbReference type="AlphaFoldDB" id="A0A1S2Z167"/>
<dbReference type="InterPro" id="IPR000719">
    <property type="entry name" value="Prot_kinase_dom"/>
</dbReference>
<dbReference type="GO" id="GO:0071561">
    <property type="term" value="C:nucleus-vacuole junction"/>
    <property type="evidence" value="ECO:0007669"/>
    <property type="project" value="TreeGrafter"/>
</dbReference>
<dbReference type="PROSITE" id="PS50077">
    <property type="entry name" value="HEAT_REPEAT"/>
    <property type="match status" value="1"/>
</dbReference>
<organism evidence="7 8">
    <name type="scientific">Cicer arietinum</name>
    <name type="common">Chickpea</name>
    <name type="synonym">Garbanzo</name>
    <dbReference type="NCBI Taxonomy" id="3827"/>
    <lineage>
        <taxon>Eukaryota</taxon>
        <taxon>Viridiplantae</taxon>
        <taxon>Streptophyta</taxon>
        <taxon>Embryophyta</taxon>
        <taxon>Tracheophyta</taxon>
        <taxon>Spermatophyta</taxon>
        <taxon>Magnoliopsida</taxon>
        <taxon>eudicotyledons</taxon>
        <taxon>Gunneridae</taxon>
        <taxon>Pentapetalae</taxon>
        <taxon>rosids</taxon>
        <taxon>fabids</taxon>
        <taxon>Fabales</taxon>
        <taxon>Fabaceae</taxon>
        <taxon>Papilionoideae</taxon>
        <taxon>50 kb inversion clade</taxon>
        <taxon>NPAAA clade</taxon>
        <taxon>Hologalegina</taxon>
        <taxon>IRL clade</taxon>
        <taxon>Cicereae</taxon>
        <taxon>Cicer</taxon>
    </lineage>
</organism>
<feature type="compositionally biased region" description="Polar residues" evidence="5">
    <location>
        <begin position="400"/>
        <end position="409"/>
    </location>
</feature>
<evidence type="ECO:0000313" key="8">
    <source>
        <dbReference type="RefSeq" id="XP_004513131.1"/>
    </source>
</evidence>
<keyword evidence="3" id="KW-0677">Repeat</keyword>
<dbReference type="GO" id="GO:0006623">
    <property type="term" value="P:protein targeting to vacuole"/>
    <property type="evidence" value="ECO:0007669"/>
    <property type="project" value="TreeGrafter"/>
</dbReference>
<evidence type="ECO:0000256" key="4">
    <source>
        <dbReference type="PROSITE-ProRule" id="PRU00103"/>
    </source>
</evidence>
<keyword evidence="2" id="KW-0853">WD repeat</keyword>
<dbReference type="SMART" id="SM00220">
    <property type="entry name" value="S_TKc"/>
    <property type="match status" value="1"/>
</dbReference>
<dbReference type="GeneID" id="101488944"/>
<dbReference type="eggNOG" id="KOG1240">
    <property type="taxonomic scope" value="Eukaryota"/>
</dbReference>
<protein>
    <submittedName>
        <fullName evidence="8">Serine/threonine-protein kinase VPS15-like</fullName>
    </submittedName>
</protein>
<dbReference type="GO" id="GO:0045324">
    <property type="term" value="P:late endosome to vacuole transport"/>
    <property type="evidence" value="ECO:0007669"/>
    <property type="project" value="InterPro"/>
</dbReference>
<dbReference type="FunFam" id="1.10.510.10:FF:000722">
    <property type="entry name" value="Protein kinase family protein / WD-40 repeat family protein"/>
    <property type="match status" value="1"/>
</dbReference>
<feature type="domain" description="Protein kinase" evidence="6">
    <location>
        <begin position="27"/>
        <end position="311"/>
    </location>
</feature>
<dbReference type="PANTHER" id="PTHR17583">
    <property type="entry name" value="PHOSPHOINOSITIDE 3-KINASE REGULATORY SUBUNIT 4"/>
    <property type="match status" value="1"/>
</dbReference>
<evidence type="ECO:0000256" key="5">
    <source>
        <dbReference type="SAM" id="MobiDB-lite"/>
    </source>
</evidence>
<dbReference type="OrthoDB" id="242910at2759"/>
<dbReference type="SUPFAM" id="SSF56112">
    <property type="entry name" value="Protein kinase-like (PK-like)"/>
    <property type="match status" value="1"/>
</dbReference>
<evidence type="ECO:0000256" key="2">
    <source>
        <dbReference type="ARBA" id="ARBA00022574"/>
    </source>
</evidence>
<dbReference type="GO" id="GO:0005524">
    <property type="term" value="F:ATP binding"/>
    <property type="evidence" value="ECO:0007669"/>
    <property type="project" value="InterPro"/>
</dbReference>
<dbReference type="GO" id="GO:0004674">
    <property type="term" value="F:protein serine/threonine kinase activity"/>
    <property type="evidence" value="ECO:0007669"/>
    <property type="project" value="UniProtKB-KW"/>
</dbReference>
<dbReference type="InterPro" id="IPR021133">
    <property type="entry name" value="HEAT_type_2"/>
</dbReference>
<evidence type="ECO:0000256" key="1">
    <source>
        <dbReference type="ARBA" id="ARBA00022527"/>
    </source>
</evidence>
<dbReference type="InterPro" id="IPR045162">
    <property type="entry name" value="Vps15-like"/>
</dbReference>
<dbReference type="InterPro" id="IPR011989">
    <property type="entry name" value="ARM-like"/>
</dbReference>
<reference evidence="8" key="2">
    <citation type="submission" date="2025-08" db="UniProtKB">
        <authorList>
            <consortium name="RefSeq"/>
        </authorList>
    </citation>
    <scope>IDENTIFICATION</scope>
    <source>
        <tissue evidence="8">Etiolated seedlings</tissue>
    </source>
</reference>
<keyword evidence="7" id="KW-1185">Reference proteome</keyword>
<feature type="repeat" description="HEAT" evidence="4">
    <location>
        <begin position="685"/>
        <end position="723"/>
    </location>
</feature>
<dbReference type="Gene3D" id="1.25.10.10">
    <property type="entry name" value="Leucine-rich Repeat Variant"/>
    <property type="match status" value="2"/>
</dbReference>
<dbReference type="Pfam" id="PF22956">
    <property type="entry name" value="VPS15-like_hel"/>
    <property type="match status" value="1"/>
</dbReference>
<dbReference type="Pfam" id="PF00069">
    <property type="entry name" value="Pkinase"/>
    <property type="match status" value="1"/>
</dbReference>
<sequence length="832" mass="95155">MGNKIARTTQVSASEYYLQDLPSTYNLVLKEVLGRGRFFKSIQCKHDEGLVLVKVYFKRGNFINLSDYERRLSQIKDIFSNIDHPHVWPFQFWQETDKAAYLLRQYFFHNLHDRLSTRPFLSFVEKKWLAFQLLLAVKQSHEKGVCHGDIKCENVLITSSNWLYLADFASFKPTYIPDDDPSDFSFFFDTSGRRLCYLAPERFYEHGGEMQVAQDSPLKPSMDLFAVGCVIAELFLDGQPLFELSQLLAYRRRQHDPSQHLEKIPDIGIRKMIQHMIQLEPKSRFSAEKYLKEYAGVVFPSYFSRFLHDFYCCWSPLHSDMRVLLCQSAFQEILKQMMNKQSSNDAGVTSRKLLEEIVAKESASFMKDSQRKREDLGKGLLRDAKNNNKNPSGPQPVIGNAQNSTFPENLKSLQSPGELLQTISNAFRGNDHPFLKSITMDNLNSLMLEYDSQSDTFGTPFLPLPRDSMRCEGMVLITSLLCSCIRNVKLPRLRRAAVLLLKASALYIDDEDRLQRVIPYVISMLSEPSAIVRCAALETLCDILALVRDFPPSDAKIFPEYILPMLSMLPDDPEESVRICYASNIAKLALTAYGFLIHSISLSEAGVLEKLSLPRKPSTSSSQTSERMKMINSDVQLLHLRKSIAEVVQELVMGPKQTPNIRRAILQDIGKLCYFFGVRQSNDILLPILPAFLNDQDEQVRTVFYEKIVYVCFFVGQRSVEEYLLPYIEQALSDATEAVIVRALECLTFLCKSGFLRKTILLQMFERAFPLLCNPSKWVRRSVVSFIAACSKSLGKVDSDAFLARVIRPFISRRPVPLASDKDLLRILENIL</sequence>
<keyword evidence="1" id="KW-0808">Transferase</keyword>
<dbReference type="PaxDb" id="3827-XP_004513131.1"/>
<evidence type="ECO:0000256" key="3">
    <source>
        <dbReference type="ARBA" id="ARBA00022737"/>
    </source>
</evidence>
<proteinExistence type="predicted"/>
<dbReference type="SUPFAM" id="SSF48371">
    <property type="entry name" value="ARM repeat"/>
    <property type="match status" value="1"/>
</dbReference>
<dbReference type="PANTHER" id="PTHR17583:SF0">
    <property type="entry name" value="PHOSPHOINOSITIDE 3-KINASE REGULATORY SUBUNIT 4"/>
    <property type="match status" value="1"/>
</dbReference>
<dbReference type="InterPro" id="IPR011009">
    <property type="entry name" value="Kinase-like_dom_sf"/>
</dbReference>
<dbReference type="PROSITE" id="PS50011">
    <property type="entry name" value="PROTEIN_KINASE_DOM"/>
    <property type="match status" value="1"/>
</dbReference>
<dbReference type="CDD" id="cd13980">
    <property type="entry name" value="STKc_Vps15"/>
    <property type="match status" value="1"/>
</dbReference>
<accession>A0A1S2Z167</accession>
<dbReference type="GO" id="GO:0034271">
    <property type="term" value="C:phosphatidylinositol 3-kinase complex, class III, type I"/>
    <property type="evidence" value="ECO:0007669"/>
    <property type="project" value="TreeGrafter"/>
</dbReference>
<dbReference type="Proteomes" id="UP000087171">
    <property type="component" value="Chromosome Ca8"/>
</dbReference>
<keyword evidence="1" id="KW-0418">Kinase</keyword>
<dbReference type="STRING" id="3827.A0A1S2Z167"/>
<dbReference type="FunFam" id="1.25.10.10:FF:000209">
    <property type="entry name" value="Protein kinase family protein / WD-40 repeat family protein"/>
    <property type="match status" value="1"/>
</dbReference>
<dbReference type="FunFam" id="1.25.10.10:FF:000370">
    <property type="entry name" value="phosphoinositide 3-kinase regulatory subunit 4-like"/>
    <property type="match status" value="1"/>
</dbReference>
<name>A0A1S2Z167_CICAR</name>
<gene>
    <name evidence="8" type="primary">LOC101488944</name>
</gene>
<feature type="region of interest" description="Disordered" evidence="5">
    <location>
        <begin position="381"/>
        <end position="409"/>
    </location>
</feature>
<dbReference type="GO" id="GO:0005770">
    <property type="term" value="C:late endosome"/>
    <property type="evidence" value="ECO:0007669"/>
    <property type="project" value="TreeGrafter"/>
</dbReference>
<dbReference type="GO" id="GO:0016236">
    <property type="term" value="P:macroautophagy"/>
    <property type="evidence" value="ECO:0007669"/>
    <property type="project" value="InterPro"/>
</dbReference>
<dbReference type="Gene3D" id="1.10.510.10">
    <property type="entry name" value="Transferase(Phosphotransferase) domain 1"/>
    <property type="match status" value="1"/>
</dbReference>
<dbReference type="PROSITE" id="PS00108">
    <property type="entry name" value="PROTEIN_KINASE_ST"/>
    <property type="match status" value="1"/>
</dbReference>
<dbReference type="GO" id="GO:0034272">
    <property type="term" value="C:phosphatidylinositol 3-kinase complex, class III, type II"/>
    <property type="evidence" value="ECO:0007669"/>
    <property type="project" value="TreeGrafter"/>
</dbReference>
<keyword evidence="1" id="KW-0723">Serine/threonine-protein kinase</keyword>
<evidence type="ECO:0000313" key="7">
    <source>
        <dbReference type="Proteomes" id="UP000087171"/>
    </source>
</evidence>
<evidence type="ECO:0000259" key="6">
    <source>
        <dbReference type="PROSITE" id="PS50011"/>
    </source>
</evidence>
<dbReference type="InterPro" id="IPR008271">
    <property type="entry name" value="Ser/Thr_kinase_AS"/>
</dbReference>
<dbReference type="RefSeq" id="XP_004513131.1">
    <property type="nucleotide sequence ID" value="XM_004513074.2"/>
</dbReference>
<reference evidence="7" key="1">
    <citation type="journal article" date="2013" name="Nat. Biotechnol.">
        <title>Draft genome sequence of chickpea (Cicer arietinum) provides a resource for trait improvement.</title>
        <authorList>
            <person name="Varshney R.K."/>
            <person name="Song C."/>
            <person name="Saxena R.K."/>
            <person name="Azam S."/>
            <person name="Yu S."/>
            <person name="Sharpe A.G."/>
            <person name="Cannon S."/>
            <person name="Baek J."/>
            <person name="Rosen B.D."/>
            <person name="Tar'an B."/>
            <person name="Millan T."/>
            <person name="Zhang X."/>
            <person name="Ramsay L.D."/>
            <person name="Iwata A."/>
            <person name="Wang Y."/>
            <person name="Nelson W."/>
            <person name="Farmer A.D."/>
            <person name="Gaur P.M."/>
            <person name="Soderlund C."/>
            <person name="Penmetsa R.V."/>
            <person name="Xu C."/>
            <person name="Bharti A.K."/>
            <person name="He W."/>
            <person name="Winter P."/>
            <person name="Zhao S."/>
            <person name="Hane J.K."/>
            <person name="Carrasquilla-Garcia N."/>
            <person name="Condie J.A."/>
            <person name="Upadhyaya H.D."/>
            <person name="Luo M.C."/>
            <person name="Thudi M."/>
            <person name="Gowda C.L."/>
            <person name="Singh N.P."/>
            <person name="Lichtenzveig J."/>
            <person name="Gali K.K."/>
            <person name="Rubio J."/>
            <person name="Nadarajan N."/>
            <person name="Dolezel J."/>
            <person name="Bansal K.C."/>
            <person name="Xu X."/>
            <person name="Edwards D."/>
            <person name="Zhang G."/>
            <person name="Kahl G."/>
            <person name="Gil J."/>
            <person name="Singh K.B."/>
            <person name="Datta S.K."/>
            <person name="Jackson S.A."/>
            <person name="Wang J."/>
            <person name="Cook D.R."/>
        </authorList>
    </citation>
    <scope>NUCLEOTIDE SEQUENCE [LARGE SCALE GENOMIC DNA]</scope>
    <source>
        <strain evidence="7">cv. CDC Frontier</strain>
    </source>
</reference>
<dbReference type="InterPro" id="IPR016024">
    <property type="entry name" value="ARM-type_fold"/>
</dbReference>